<proteinExistence type="inferred from homology"/>
<evidence type="ECO:0000313" key="5">
    <source>
        <dbReference type="EMBL" id="OGX84949.1"/>
    </source>
</evidence>
<protein>
    <submittedName>
        <fullName evidence="5">CopY family transcriptional repressor</fullName>
    </submittedName>
</protein>
<dbReference type="GO" id="GO:0045892">
    <property type="term" value="P:negative regulation of DNA-templated transcription"/>
    <property type="evidence" value="ECO:0007669"/>
    <property type="project" value="InterPro"/>
</dbReference>
<keyword evidence="3" id="KW-0238">DNA-binding</keyword>
<gene>
    <name evidence="5" type="ORF">BEN48_15430</name>
</gene>
<dbReference type="GO" id="GO:0003677">
    <property type="term" value="F:DNA binding"/>
    <property type="evidence" value="ECO:0007669"/>
    <property type="project" value="UniProtKB-KW"/>
</dbReference>
<dbReference type="EMBL" id="MDZC01000065">
    <property type="protein sequence ID" value="OGX84949.1"/>
    <property type="molecule type" value="Genomic_DNA"/>
</dbReference>
<comment type="caution">
    <text evidence="5">The sequence shown here is derived from an EMBL/GenBank/DDBJ whole genome shotgun (WGS) entry which is preliminary data.</text>
</comment>
<accession>A0A1G1T244</accession>
<keyword evidence="4" id="KW-0804">Transcription</keyword>
<dbReference type="InterPro" id="IPR005650">
    <property type="entry name" value="BlaI_family"/>
</dbReference>
<comment type="similarity">
    <text evidence="1">Belongs to the BlaI transcriptional regulatory family.</text>
</comment>
<dbReference type="InterPro" id="IPR036390">
    <property type="entry name" value="WH_DNA-bd_sf"/>
</dbReference>
<keyword evidence="6" id="KW-1185">Reference proteome</keyword>
<evidence type="ECO:0000313" key="6">
    <source>
        <dbReference type="Proteomes" id="UP000177791"/>
    </source>
</evidence>
<dbReference type="AlphaFoldDB" id="A0A1G1T244"/>
<dbReference type="Gene3D" id="1.10.10.10">
    <property type="entry name" value="Winged helix-like DNA-binding domain superfamily/Winged helix DNA-binding domain"/>
    <property type="match status" value="1"/>
</dbReference>
<evidence type="ECO:0000256" key="3">
    <source>
        <dbReference type="ARBA" id="ARBA00023125"/>
    </source>
</evidence>
<evidence type="ECO:0000256" key="1">
    <source>
        <dbReference type="ARBA" id="ARBA00011046"/>
    </source>
</evidence>
<dbReference type="STRING" id="1908236.BEN48_15430"/>
<reference evidence="5 6" key="1">
    <citation type="submission" date="2016-08" db="EMBL/GenBank/DDBJ databases">
        <title>Hymenobacter coccineus sp. nov., Hymenobacter lapidarius sp. nov. and Hymenobacter glacialis sp. nov., isolated from Antarctic soil.</title>
        <authorList>
            <person name="Sedlacek I."/>
            <person name="Kralova S."/>
            <person name="Kyrova K."/>
            <person name="Maslanova I."/>
            <person name="Stankova E."/>
            <person name="Vrbovska V."/>
            <person name="Nemec M."/>
            <person name="Bartak M."/>
            <person name="Svec P."/>
            <person name="Busse H.-J."/>
            <person name="Pantucek R."/>
        </authorList>
    </citation>
    <scope>NUCLEOTIDE SEQUENCE [LARGE SCALE GENOMIC DNA]</scope>
    <source>
        <strain evidence="5 6">CCM 8648</strain>
    </source>
</reference>
<keyword evidence="2" id="KW-0805">Transcription regulation</keyword>
<sequence>MEELTKTEERIMQALWKLKKAFVKDIIEQLPDEPKPPYNTVSSVVRILERKAYVGFRAYGKTYEYFPLISKTEYRAASLKRMLTQYFDDSPTALVSFMVEETLSQREKQQLLDLLQDADNTSPKPDSDAK</sequence>
<dbReference type="SUPFAM" id="SSF46785">
    <property type="entry name" value="Winged helix' DNA-binding domain"/>
    <property type="match status" value="1"/>
</dbReference>
<dbReference type="InterPro" id="IPR036388">
    <property type="entry name" value="WH-like_DNA-bd_sf"/>
</dbReference>
<name>A0A1G1T244_9BACT</name>
<dbReference type="RefSeq" id="WP_070734542.1">
    <property type="nucleotide sequence ID" value="NZ_MDZC01000065.1"/>
</dbReference>
<evidence type="ECO:0000256" key="4">
    <source>
        <dbReference type="ARBA" id="ARBA00023163"/>
    </source>
</evidence>
<dbReference type="Proteomes" id="UP000177791">
    <property type="component" value="Unassembled WGS sequence"/>
</dbReference>
<dbReference type="OrthoDB" id="1098508at2"/>
<evidence type="ECO:0000256" key="2">
    <source>
        <dbReference type="ARBA" id="ARBA00023015"/>
    </source>
</evidence>
<dbReference type="Pfam" id="PF03965">
    <property type="entry name" value="Penicillinase_R"/>
    <property type="match status" value="1"/>
</dbReference>
<dbReference type="PIRSF" id="PIRSF019455">
    <property type="entry name" value="CopR_AtkY"/>
    <property type="match status" value="1"/>
</dbReference>
<organism evidence="5 6">
    <name type="scientific">Hymenobacter glacialis</name>
    <dbReference type="NCBI Taxonomy" id="1908236"/>
    <lineage>
        <taxon>Bacteria</taxon>
        <taxon>Pseudomonadati</taxon>
        <taxon>Bacteroidota</taxon>
        <taxon>Cytophagia</taxon>
        <taxon>Cytophagales</taxon>
        <taxon>Hymenobacteraceae</taxon>
        <taxon>Hymenobacter</taxon>
    </lineage>
</organism>